<evidence type="ECO:0000256" key="1">
    <source>
        <dbReference type="ARBA" id="ARBA00004571"/>
    </source>
</evidence>
<dbReference type="Pfam" id="PF07715">
    <property type="entry name" value="Plug"/>
    <property type="match status" value="1"/>
</dbReference>
<dbReference type="Proteomes" id="UP000638732">
    <property type="component" value="Unassembled WGS sequence"/>
</dbReference>
<keyword evidence="14" id="KW-1185">Reference proteome</keyword>
<keyword evidence="7 8" id="KW-0998">Cell outer membrane</keyword>
<organism evidence="13 14">
    <name type="scientific">Mucilaginibacter agri</name>
    <dbReference type="NCBI Taxonomy" id="2695265"/>
    <lineage>
        <taxon>Bacteria</taxon>
        <taxon>Pseudomonadati</taxon>
        <taxon>Bacteroidota</taxon>
        <taxon>Sphingobacteriia</taxon>
        <taxon>Sphingobacteriales</taxon>
        <taxon>Sphingobacteriaceae</taxon>
        <taxon>Mucilaginibacter</taxon>
    </lineage>
</organism>
<dbReference type="Pfam" id="PF00593">
    <property type="entry name" value="TonB_dep_Rec_b-barrel"/>
    <property type="match status" value="1"/>
</dbReference>
<keyword evidence="5 9" id="KW-0798">TonB box</keyword>
<keyword evidence="4 8" id="KW-0812">Transmembrane</keyword>
<reference evidence="13" key="1">
    <citation type="submission" date="2020-01" db="EMBL/GenBank/DDBJ databases">
        <authorList>
            <person name="Seo Y.L."/>
        </authorList>
    </citation>
    <scope>NUCLEOTIDE SEQUENCE</scope>
    <source>
        <strain evidence="13">R11</strain>
    </source>
</reference>
<dbReference type="InterPro" id="IPR000531">
    <property type="entry name" value="Beta-barrel_TonB"/>
</dbReference>
<dbReference type="InterPro" id="IPR039426">
    <property type="entry name" value="TonB-dep_rcpt-like"/>
</dbReference>
<accession>A0A965ZH62</accession>
<name>A0A965ZH62_9SPHI</name>
<evidence type="ECO:0000256" key="7">
    <source>
        <dbReference type="ARBA" id="ARBA00023237"/>
    </source>
</evidence>
<gene>
    <name evidence="13" type="ORF">GSY63_09950</name>
</gene>
<evidence type="ECO:0000259" key="11">
    <source>
        <dbReference type="Pfam" id="PF00593"/>
    </source>
</evidence>
<evidence type="ECO:0000256" key="3">
    <source>
        <dbReference type="ARBA" id="ARBA00022452"/>
    </source>
</evidence>
<evidence type="ECO:0000256" key="4">
    <source>
        <dbReference type="ARBA" id="ARBA00022692"/>
    </source>
</evidence>
<dbReference type="PROSITE" id="PS52016">
    <property type="entry name" value="TONB_DEPENDENT_REC_3"/>
    <property type="match status" value="1"/>
</dbReference>
<dbReference type="AlphaFoldDB" id="A0A965ZH62"/>
<evidence type="ECO:0000256" key="8">
    <source>
        <dbReference type="PROSITE-ProRule" id="PRU01360"/>
    </source>
</evidence>
<comment type="subcellular location">
    <subcellularLocation>
        <location evidence="1 8">Cell outer membrane</location>
        <topology evidence="1 8">Multi-pass membrane protein</topology>
    </subcellularLocation>
</comment>
<dbReference type="InterPro" id="IPR037066">
    <property type="entry name" value="Plug_dom_sf"/>
</dbReference>
<keyword evidence="3 8" id="KW-1134">Transmembrane beta strand</keyword>
<keyword evidence="13" id="KW-0675">Receptor</keyword>
<protein>
    <submittedName>
        <fullName evidence="13">TonB-dependent receptor</fullName>
    </submittedName>
</protein>
<dbReference type="PANTHER" id="PTHR30442:SF0">
    <property type="entry name" value="FE(3+) DICITRATE TRANSPORT PROTEIN FECA"/>
    <property type="match status" value="1"/>
</dbReference>
<dbReference type="EMBL" id="WWEO01000042">
    <property type="protein sequence ID" value="NCD69677.1"/>
    <property type="molecule type" value="Genomic_DNA"/>
</dbReference>
<evidence type="ECO:0000256" key="9">
    <source>
        <dbReference type="RuleBase" id="RU003357"/>
    </source>
</evidence>
<dbReference type="Gene3D" id="2.40.170.20">
    <property type="entry name" value="TonB-dependent receptor, beta-barrel domain"/>
    <property type="match status" value="1"/>
</dbReference>
<dbReference type="PANTHER" id="PTHR30442">
    <property type="entry name" value="IRON III DICITRATE TRANSPORT PROTEIN FECA"/>
    <property type="match status" value="1"/>
</dbReference>
<proteinExistence type="inferred from homology"/>
<comment type="similarity">
    <text evidence="8 9">Belongs to the TonB-dependent receptor family.</text>
</comment>
<dbReference type="InterPro" id="IPR012910">
    <property type="entry name" value="Plug_dom"/>
</dbReference>
<keyword evidence="2 8" id="KW-0813">Transport</keyword>
<feature type="domain" description="TonB-dependent receptor-like beta-barrel" evidence="11">
    <location>
        <begin position="406"/>
        <end position="694"/>
    </location>
</feature>
<feature type="chain" id="PRO_5036893012" evidence="10">
    <location>
        <begin position="24"/>
        <end position="728"/>
    </location>
</feature>
<evidence type="ECO:0000256" key="5">
    <source>
        <dbReference type="ARBA" id="ARBA00023077"/>
    </source>
</evidence>
<feature type="domain" description="TonB-dependent receptor plug" evidence="12">
    <location>
        <begin position="62"/>
        <end position="161"/>
    </location>
</feature>
<evidence type="ECO:0000259" key="12">
    <source>
        <dbReference type="Pfam" id="PF07715"/>
    </source>
</evidence>
<sequence>MTLLYKKLYISALLLGAAQLASAQKHKLKDTVTLDSVLIRETRPKYLPNVSGTNIFAGKRTFSVVPAEGKANLANNNTRMIFAQVPGVNVWDMDGAGLQLNIGTRGTDTHRSIETNIRQNGYNTNSDMFGYPEDHYTPPMQAVGEIQIVRGSAALQFGSQFGGMVNLKIKDPDTTKVFGFESEQTAGSNKFFNSYNAISGKSGKISYYAYYSSRTGDGWRPDAAFNYQAYYANIKYQFNDKGSLAFQFSRMDYRQQIAGGLTDAQFNADNRQSTRFRNFFNPEINIPALLFNYNFSPNTKLEVTSHLLWGQRNSVQFIANPNVPDTVNTSIKSYNPRQVDRDYYTGFTTEARLLHSYQLGNLKSTFTAGIRYFDETTKRRQKGTGTTATDFDLSLIKPYGIDLHLHTDNYAAFAENIFNITSKFSVTPGFRYEIIKTDLNGVINNATFPVNYNSTRNFPLFGTGLQYQLTGTSQLYGNISQAYRPYIYANVTPADQLSVIDPNLKDSKGYNVDLGYRGHLSYIFNYDFNLYYVYYGNRVGSLTETAANNSTYLYVTNIGNAVAKGIEAYTELSLLRSINHSSPSDLRIFNSLSYDHARYTSGAISQSGKNVSLVGNWAEGTPQWIDRAGLTYLSKHVVTTLQYSYVGKSYSDANNTAFNPTGASGVVPAYHIFDASFNYTFLKHYHFTANVNNIFDAKYFTRRINMYPGPGILPADGRTFNIGFGVKI</sequence>
<dbReference type="InterPro" id="IPR036942">
    <property type="entry name" value="Beta-barrel_TonB_sf"/>
</dbReference>
<dbReference type="RefSeq" id="WP_166585665.1">
    <property type="nucleotide sequence ID" value="NZ_WWEO01000042.1"/>
</dbReference>
<dbReference type="GO" id="GO:0009279">
    <property type="term" value="C:cell outer membrane"/>
    <property type="evidence" value="ECO:0007669"/>
    <property type="project" value="UniProtKB-SubCell"/>
</dbReference>
<evidence type="ECO:0000256" key="6">
    <source>
        <dbReference type="ARBA" id="ARBA00023136"/>
    </source>
</evidence>
<dbReference type="Gene3D" id="2.170.130.10">
    <property type="entry name" value="TonB-dependent receptor, plug domain"/>
    <property type="match status" value="1"/>
</dbReference>
<keyword evidence="10" id="KW-0732">Signal</keyword>
<dbReference type="GO" id="GO:0033214">
    <property type="term" value="P:siderophore-iron import into cell"/>
    <property type="evidence" value="ECO:0007669"/>
    <property type="project" value="TreeGrafter"/>
</dbReference>
<keyword evidence="6 8" id="KW-0472">Membrane</keyword>
<evidence type="ECO:0000313" key="13">
    <source>
        <dbReference type="EMBL" id="NCD69677.1"/>
    </source>
</evidence>
<evidence type="ECO:0000256" key="2">
    <source>
        <dbReference type="ARBA" id="ARBA00022448"/>
    </source>
</evidence>
<feature type="signal peptide" evidence="10">
    <location>
        <begin position="1"/>
        <end position="23"/>
    </location>
</feature>
<evidence type="ECO:0000313" key="14">
    <source>
        <dbReference type="Proteomes" id="UP000638732"/>
    </source>
</evidence>
<evidence type="ECO:0000256" key="10">
    <source>
        <dbReference type="SAM" id="SignalP"/>
    </source>
</evidence>
<reference evidence="13" key="2">
    <citation type="submission" date="2020-10" db="EMBL/GenBank/DDBJ databases">
        <title>Mucilaginibacter sp. nov., isolated from soil.</title>
        <authorList>
            <person name="Jeon C.O."/>
        </authorList>
    </citation>
    <scope>NUCLEOTIDE SEQUENCE</scope>
    <source>
        <strain evidence="13">R11</strain>
    </source>
</reference>
<dbReference type="SUPFAM" id="SSF56935">
    <property type="entry name" value="Porins"/>
    <property type="match status" value="1"/>
</dbReference>
<comment type="caution">
    <text evidence="13">The sequence shown here is derived from an EMBL/GenBank/DDBJ whole genome shotgun (WGS) entry which is preliminary data.</text>
</comment>